<evidence type="ECO:0000259" key="2">
    <source>
        <dbReference type="Pfam" id="PF01471"/>
    </source>
</evidence>
<protein>
    <submittedName>
        <fullName evidence="3">OmpA family protein</fullName>
    </submittedName>
</protein>
<feature type="domain" description="Peptidoglycan binding-like" evidence="2">
    <location>
        <begin position="327"/>
        <end position="382"/>
    </location>
</feature>
<dbReference type="InterPro" id="IPR036365">
    <property type="entry name" value="PGBD-like_sf"/>
</dbReference>
<dbReference type="InterPro" id="IPR036737">
    <property type="entry name" value="OmpA-like_sf"/>
</dbReference>
<dbReference type="Pfam" id="PF01471">
    <property type="entry name" value="PG_binding_1"/>
    <property type="match status" value="2"/>
</dbReference>
<feature type="region of interest" description="Disordered" evidence="1">
    <location>
        <begin position="159"/>
        <end position="189"/>
    </location>
</feature>
<sequence>MMNDLLRFRPAPFPELDPEFAAAPAGSGMADAFAEVGETGSWDNELGEWDDEAPDTWAEVAGELPFADPAADEIARRRLVRGSPSPRRTGSKLQRPSPRAASTPQRRPAIRRPLPTAGARPRPLPMRPLRRLPRLPMLPLRPVVGVRPILAVLPIAPTPSATKQPDEPLAHGATSGDAAASASPEATPSEHVRWVQDCLNRALGLVLPVDGVLAAPTRSAVRTFQERQGLAVSGLIGPDTEAALRVACAPGPTDPPATPSADTPDTELTARPRHGVDCTCPTCTRRKPMRPAPAFAAVPFTPTGTEPAAELLTSPPRAGETPTNASQAQVRWIQSTLNRVLSLRLAVDGVLGSQTRAAIRTFQQRQGLPVDGIVGRRTEAALRAAGAPPPSGTGSTPAGPACRPLSASAVDCRQPSASPRPPTGSGAIQVYPATDPDLRDRLLYNFDINDHRLKPEHRRELTALLRFMVADHRARLTGNWVVSIAGMASRSGTRTFNDALSGRRAACVERFLRDELARVAPSLAPRVVFDTCFQGFQGAPTGENALYRAVRIAIHRPGRRPPPVPIPVPPARPACAFAPSAHGFRFFNRFTLPTALTRALTSPPLGPILTRLGVSVGSGAYGLCGGMSTLALDHFRYRVPIPTPTTEPAIGSPLYNRLLSRQLDSLNLNLASVGPELGAPVLKFADWMGRPDRGSGGVAALTAAEFVRVRASLARGDELILGLVLTSRASGGALTDNHQVLARCLYQVAPDRWEVMIYDPNFPGCNTAKLEVRLIGREALTRRLVTCPGAATRTTAVRGFFIMPYRATRP</sequence>
<reference evidence="3 4" key="1">
    <citation type="submission" date="2018-10" db="EMBL/GenBank/DDBJ databases">
        <title>Genomic Encyclopedia of Archaeal and Bacterial Type Strains, Phase II (KMG-II): from individual species to whole genera.</title>
        <authorList>
            <person name="Goeker M."/>
        </authorList>
    </citation>
    <scope>NUCLEOTIDE SEQUENCE [LARGE SCALE GENOMIC DNA]</scope>
    <source>
        <strain evidence="3 4">DSM 235</strain>
    </source>
</reference>
<dbReference type="InterPro" id="IPR036366">
    <property type="entry name" value="PGBDSf"/>
</dbReference>
<dbReference type="InterPro" id="IPR002477">
    <property type="entry name" value="Peptidoglycan-bd-like"/>
</dbReference>
<dbReference type="Gene3D" id="1.10.101.10">
    <property type="entry name" value="PGBD-like superfamily/PGBD"/>
    <property type="match status" value="2"/>
</dbReference>
<evidence type="ECO:0000256" key="1">
    <source>
        <dbReference type="SAM" id="MobiDB-lite"/>
    </source>
</evidence>
<feature type="region of interest" description="Disordered" evidence="1">
    <location>
        <begin position="382"/>
        <end position="432"/>
    </location>
</feature>
<evidence type="ECO:0000313" key="3">
    <source>
        <dbReference type="EMBL" id="RKT44863.1"/>
    </source>
</evidence>
<dbReference type="Gene3D" id="3.30.1330.60">
    <property type="entry name" value="OmpA-like domain"/>
    <property type="match status" value="1"/>
</dbReference>
<dbReference type="SUPFAM" id="SSF103088">
    <property type="entry name" value="OmpA-like"/>
    <property type="match status" value="1"/>
</dbReference>
<feature type="compositionally biased region" description="Low complexity" evidence="1">
    <location>
        <begin position="170"/>
        <end position="187"/>
    </location>
</feature>
<dbReference type="AlphaFoldDB" id="A0A495V8C6"/>
<keyword evidence="4" id="KW-1185">Reference proteome</keyword>
<organism evidence="3 4">
    <name type="scientific">Thiocapsa rosea</name>
    <dbReference type="NCBI Taxonomy" id="69360"/>
    <lineage>
        <taxon>Bacteria</taxon>
        <taxon>Pseudomonadati</taxon>
        <taxon>Pseudomonadota</taxon>
        <taxon>Gammaproteobacteria</taxon>
        <taxon>Chromatiales</taxon>
        <taxon>Chromatiaceae</taxon>
        <taxon>Thiocapsa</taxon>
    </lineage>
</organism>
<feature type="domain" description="Peptidoglycan binding-like" evidence="2">
    <location>
        <begin position="190"/>
        <end position="244"/>
    </location>
</feature>
<feature type="region of interest" description="Disordered" evidence="1">
    <location>
        <begin position="251"/>
        <end position="272"/>
    </location>
</feature>
<dbReference type="Proteomes" id="UP000274556">
    <property type="component" value="Unassembled WGS sequence"/>
</dbReference>
<dbReference type="EMBL" id="RBXL01000001">
    <property type="protein sequence ID" value="RKT44863.1"/>
    <property type="molecule type" value="Genomic_DNA"/>
</dbReference>
<feature type="compositionally biased region" description="Polar residues" evidence="1">
    <location>
        <begin position="86"/>
        <end position="105"/>
    </location>
</feature>
<comment type="caution">
    <text evidence="3">The sequence shown here is derived from an EMBL/GenBank/DDBJ whole genome shotgun (WGS) entry which is preliminary data.</text>
</comment>
<proteinExistence type="predicted"/>
<dbReference type="SUPFAM" id="SSF47090">
    <property type="entry name" value="PGBD-like"/>
    <property type="match status" value="2"/>
</dbReference>
<gene>
    <name evidence="3" type="ORF">BDD21_2267</name>
</gene>
<feature type="region of interest" description="Disordered" evidence="1">
    <location>
        <begin position="77"/>
        <end position="128"/>
    </location>
</feature>
<accession>A0A495V8C6</accession>
<feature type="compositionally biased region" description="Low complexity" evidence="1">
    <location>
        <begin position="392"/>
        <end position="401"/>
    </location>
</feature>
<dbReference type="RefSeq" id="WP_211335032.1">
    <property type="nucleotide sequence ID" value="NZ_RBXL01000001.1"/>
</dbReference>
<evidence type="ECO:0000313" key="4">
    <source>
        <dbReference type="Proteomes" id="UP000274556"/>
    </source>
</evidence>
<name>A0A495V8C6_9GAMM</name>